<proteinExistence type="predicted"/>
<sequence>MAYFALLKFHILPHVLFSLPENERAFVFAVISLKIKADKKAAAEAKRKI</sequence>
<accession>A0A8S5TRI0</accession>
<dbReference type="EMBL" id="BK015909">
    <property type="protein sequence ID" value="DAF84805.1"/>
    <property type="molecule type" value="Genomic_DNA"/>
</dbReference>
<organism evidence="1">
    <name type="scientific">Myoviridae sp. ctm6w13</name>
    <dbReference type="NCBI Taxonomy" id="2825167"/>
    <lineage>
        <taxon>Viruses</taxon>
        <taxon>Duplodnaviria</taxon>
        <taxon>Heunggongvirae</taxon>
        <taxon>Uroviricota</taxon>
        <taxon>Caudoviricetes</taxon>
    </lineage>
</organism>
<reference evidence="1" key="1">
    <citation type="journal article" date="2021" name="Proc. Natl. Acad. Sci. U.S.A.">
        <title>A Catalog of Tens of Thousands of Viruses from Human Metagenomes Reveals Hidden Associations with Chronic Diseases.</title>
        <authorList>
            <person name="Tisza M.J."/>
            <person name="Buck C.B."/>
        </authorList>
    </citation>
    <scope>NUCLEOTIDE SEQUENCE</scope>
    <source>
        <strain evidence="1">Ctm6w13</strain>
    </source>
</reference>
<name>A0A8S5TRI0_9CAUD</name>
<evidence type="ECO:0000313" key="1">
    <source>
        <dbReference type="EMBL" id="DAF84805.1"/>
    </source>
</evidence>
<protein>
    <submittedName>
        <fullName evidence="1">Uncharacterized protein</fullName>
    </submittedName>
</protein>